<reference evidence="2" key="1">
    <citation type="submission" date="2023-06" db="EMBL/GenBank/DDBJ databases">
        <title>Multi-omics analyses reveal the molecular pathogenesis toolkit of Lasiodiplodia hormozganensis, a cross-kingdom pathogen.</title>
        <authorList>
            <person name="Felix C."/>
            <person name="Meneses R."/>
            <person name="Goncalves M.F.M."/>
            <person name="Tilleman L."/>
            <person name="Duarte A.S."/>
            <person name="Jorrin-Novo J.V."/>
            <person name="Van De Peer Y."/>
            <person name="Deforce D."/>
            <person name="Van Nieuwerburgh F."/>
            <person name="Esteves A.C."/>
            <person name="Alves A."/>
        </authorList>
    </citation>
    <scope>NUCLEOTIDE SEQUENCE</scope>
    <source>
        <strain evidence="2">CBS 339.90</strain>
    </source>
</reference>
<dbReference type="PANTHER" id="PTHR47332:SF4">
    <property type="entry name" value="SET DOMAIN-CONTAINING PROTEIN 5"/>
    <property type="match status" value="1"/>
</dbReference>
<dbReference type="EMBL" id="JAUJDW010000294">
    <property type="protein sequence ID" value="KAK0609069.1"/>
    <property type="molecule type" value="Genomic_DNA"/>
</dbReference>
<evidence type="ECO:0000259" key="1">
    <source>
        <dbReference type="PROSITE" id="PS50280"/>
    </source>
</evidence>
<sequence>MGIDAGFDMDHYKDDVQVEVKPNYIEFKAGEHPLLPFEGHKFLRFSSKISGSIASTTGVESYINTVTRIAKVHFGSRVQPWNECFDQYGEYDWDEVNESMRSYEEPDEPEIHTSLASFLNGTDPIKELDIPLFEVKDIPRKGRGLIARFDISKGTRILCEKPLLTVESMPPVELEQVLATKLKALCKASQRQFLSLHNNFPGRHPFSGIVKTNALPCGSGSPIGGIYPTICLINHSCVPNSHNNWNSNVEHETIHAIRPIKAGEEITIPYDQGGTSAVRRAFLKESFGFECNCRGCSRPTSELQASDTRRLLIQSLDEAIGDPSCMMCRPKESLNNCHLLLQALEEEYDGCASVLGARLYYDAFQVSITHGDQARASVFAERAYKFRVIGEGEDSPETQKMKSFALKPANHGSFGLCSMNWKTTRGTVPKGLDTVQFEKWLFRE</sequence>
<gene>
    <name evidence="2" type="primary">set5_0</name>
    <name evidence="2" type="ORF">DIS24_g12533</name>
</gene>
<dbReference type="InterPro" id="IPR011990">
    <property type="entry name" value="TPR-like_helical_dom_sf"/>
</dbReference>
<proteinExistence type="predicted"/>
<dbReference type="SMART" id="SM00317">
    <property type="entry name" value="SET"/>
    <property type="match status" value="1"/>
</dbReference>
<dbReference type="PANTHER" id="PTHR47332">
    <property type="entry name" value="SET DOMAIN-CONTAINING PROTEIN 5"/>
    <property type="match status" value="1"/>
</dbReference>
<name>A0AA39W3M6_9PEZI</name>
<keyword evidence="3" id="KW-1185">Reference proteome</keyword>
<dbReference type="InterPro" id="IPR001214">
    <property type="entry name" value="SET_dom"/>
</dbReference>
<accession>A0AA39W3M6</accession>
<dbReference type="Gene3D" id="2.170.270.10">
    <property type="entry name" value="SET domain"/>
    <property type="match status" value="1"/>
</dbReference>
<dbReference type="AlphaFoldDB" id="A0AA39W3M6"/>
<feature type="domain" description="SET" evidence="1">
    <location>
        <begin position="131"/>
        <end position="271"/>
    </location>
</feature>
<comment type="caution">
    <text evidence="2">The sequence shown here is derived from an EMBL/GenBank/DDBJ whole genome shotgun (WGS) entry which is preliminary data.</text>
</comment>
<protein>
    <submittedName>
        <fullName evidence="2">SET domain-containing protein 5</fullName>
    </submittedName>
</protein>
<dbReference type="PROSITE" id="PS50280">
    <property type="entry name" value="SET"/>
    <property type="match status" value="1"/>
</dbReference>
<dbReference type="Pfam" id="PF00856">
    <property type="entry name" value="SET"/>
    <property type="match status" value="1"/>
</dbReference>
<dbReference type="InterPro" id="IPR046341">
    <property type="entry name" value="SET_dom_sf"/>
</dbReference>
<dbReference type="Gene3D" id="1.25.40.10">
    <property type="entry name" value="Tetratricopeptide repeat domain"/>
    <property type="match status" value="1"/>
</dbReference>
<organism evidence="2 3">
    <name type="scientific">Lasiodiplodia hormozganensis</name>
    <dbReference type="NCBI Taxonomy" id="869390"/>
    <lineage>
        <taxon>Eukaryota</taxon>
        <taxon>Fungi</taxon>
        <taxon>Dikarya</taxon>
        <taxon>Ascomycota</taxon>
        <taxon>Pezizomycotina</taxon>
        <taxon>Dothideomycetes</taxon>
        <taxon>Dothideomycetes incertae sedis</taxon>
        <taxon>Botryosphaeriales</taxon>
        <taxon>Botryosphaeriaceae</taxon>
        <taxon>Lasiodiplodia</taxon>
    </lineage>
</organism>
<dbReference type="CDD" id="cd20071">
    <property type="entry name" value="SET_SMYD"/>
    <property type="match status" value="1"/>
</dbReference>
<dbReference type="Proteomes" id="UP001175001">
    <property type="component" value="Unassembled WGS sequence"/>
</dbReference>
<evidence type="ECO:0000313" key="2">
    <source>
        <dbReference type="EMBL" id="KAK0609069.1"/>
    </source>
</evidence>
<dbReference type="InterPro" id="IPR053185">
    <property type="entry name" value="SET_domain_protein"/>
</dbReference>
<evidence type="ECO:0000313" key="3">
    <source>
        <dbReference type="Proteomes" id="UP001175001"/>
    </source>
</evidence>
<dbReference type="SUPFAM" id="SSF82199">
    <property type="entry name" value="SET domain"/>
    <property type="match status" value="1"/>
</dbReference>